<dbReference type="AlphaFoldDB" id="A3XG74"/>
<keyword evidence="2" id="KW-1185">Reference proteome</keyword>
<accession>A3XG74</accession>
<proteinExistence type="predicted"/>
<dbReference type="OrthoDB" id="1421328at2"/>
<evidence type="ECO:0008006" key="3">
    <source>
        <dbReference type="Google" id="ProtNLM"/>
    </source>
</evidence>
<gene>
    <name evidence="1" type="ORF">MED217_15080</name>
</gene>
<evidence type="ECO:0000313" key="2">
    <source>
        <dbReference type="Proteomes" id="UP000001601"/>
    </source>
</evidence>
<dbReference type="eggNOG" id="ENOG502ZIS1">
    <property type="taxonomic scope" value="Bacteria"/>
</dbReference>
<dbReference type="EMBL" id="AANC01000001">
    <property type="protein sequence ID" value="EAQ50877.1"/>
    <property type="molecule type" value="Genomic_DNA"/>
</dbReference>
<evidence type="ECO:0000313" key="1">
    <source>
        <dbReference type="EMBL" id="EAQ50877.1"/>
    </source>
</evidence>
<dbReference type="HOGENOM" id="CLU_1667198_0_0_10"/>
<dbReference type="RefSeq" id="WP_009781365.1">
    <property type="nucleotide sequence ID" value="NZ_CH672395.1"/>
</dbReference>
<dbReference type="Proteomes" id="UP000001601">
    <property type="component" value="Unassembled WGS sequence"/>
</dbReference>
<protein>
    <recommendedName>
        <fullName evidence="3">Lipoprotein</fullName>
    </recommendedName>
</protein>
<organism evidence="1 2">
    <name type="scientific">Leeuwenhoekiella blandensis (strain CECT 7118 / CCUG 51940 / KCTC 22103 / MED217)</name>
    <name type="common">Flavobacterium sp. (strain MED217)</name>
    <dbReference type="NCBI Taxonomy" id="398720"/>
    <lineage>
        <taxon>Bacteria</taxon>
        <taxon>Pseudomonadati</taxon>
        <taxon>Bacteroidota</taxon>
        <taxon>Flavobacteriia</taxon>
        <taxon>Flavobacteriales</taxon>
        <taxon>Flavobacteriaceae</taxon>
        <taxon>Leeuwenhoekiella</taxon>
    </lineage>
</organism>
<comment type="caution">
    <text evidence="1">The sequence shown here is derived from an EMBL/GenBank/DDBJ whole genome shotgun (WGS) entry which is preliminary data.</text>
</comment>
<sequence>MRPTAVVRHFKNQIVKFIKLILLLTFLSSCSTNKSVVGLYGKCEKSYTACSQIELKDDNTFEYYNSNELGKEKITTGTWTKISMDTLKLVFKGEFKNQENLSKIENDSIIDSDLIISQIPYLSDGKVLIGKRNLSFNIDKGWSRFVLIKTRIKNKRWN</sequence>
<dbReference type="PROSITE" id="PS51257">
    <property type="entry name" value="PROKAR_LIPOPROTEIN"/>
    <property type="match status" value="1"/>
</dbReference>
<name>A3XG74_LEEBM</name>
<reference evidence="1 2" key="1">
    <citation type="journal article" date="2007" name="Nature">
        <title>Light stimulates growth of proteorhodopsin-containing marine Flavobacteria.</title>
        <authorList>
            <person name="Gomez-Consarnau L."/>
            <person name="Gonzalez J.M."/>
            <person name="Coll-Llado M."/>
            <person name="Gourdon P."/>
            <person name="Pascher T."/>
            <person name="Neutze R."/>
            <person name="Pedros-Alio C."/>
            <person name="Pinhassi J."/>
        </authorList>
    </citation>
    <scope>NUCLEOTIDE SEQUENCE [LARGE SCALE GENOMIC DNA]</scope>
    <source>
        <strain evidence="1 2">MED217</strain>
    </source>
</reference>